<comment type="subcellular location">
    <subcellularLocation>
        <location evidence="13">Early endosome membrane</location>
        <topology evidence="13">Single-pass type IV membrane protein</topology>
    </subcellularLocation>
    <subcellularLocation>
        <location evidence="16">Endomembrane system</location>
        <topology evidence="16">Single-pass type IV membrane protein</topology>
        <orientation evidence="16">Cytoplasmic side</orientation>
    </subcellularLocation>
    <subcellularLocation>
        <location evidence="1">Golgi apparatus membrane</location>
        <topology evidence="1">Single-pass membrane protein</topology>
    </subcellularLocation>
    <subcellularLocation>
        <location evidence="14">Recycling endosome membrane</location>
        <topology evidence="14">Single-pass type IV membrane protein</topology>
    </subcellularLocation>
</comment>
<dbReference type="FunFam" id="1.20.58.70:FF:000009">
    <property type="entry name" value="Syntaxin 12"/>
    <property type="match status" value="1"/>
</dbReference>
<keyword evidence="6" id="KW-0967">Endosome</keyword>
<name>A0A8J9ZJE3_BRALA</name>
<dbReference type="Pfam" id="PF14523">
    <property type="entry name" value="Syntaxin_2"/>
    <property type="match status" value="1"/>
</dbReference>
<dbReference type="SMART" id="SM00503">
    <property type="entry name" value="SynN"/>
    <property type="match status" value="1"/>
</dbReference>
<evidence type="ECO:0000313" key="23">
    <source>
        <dbReference type="Proteomes" id="UP000838412"/>
    </source>
</evidence>
<keyword evidence="23" id="KW-1185">Reference proteome</keyword>
<evidence type="ECO:0000256" key="3">
    <source>
        <dbReference type="ARBA" id="ARBA00022448"/>
    </source>
</evidence>
<dbReference type="GO" id="GO:0005484">
    <property type="term" value="F:SNAP receptor activity"/>
    <property type="evidence" value="ECO:0007669"/>
    <property type="project" value="InterPro"/>
</dbReference>
<dbReference type="GO" id="GO:0055038">
    <property type="term" value="C:recycling endosome membrane"/>
    <property type="evidence" value="ECO:0007669"/>
    <property type="project" value="UniProtKB-SubCell"/>
</dbReference>
<keyword evidence="7" id="KW-0653">Protein transport</keyword>
<comment type="similarity">
    <text evidence="2 18">Belongs to the syntaxin family.</text>
</comment>
<dbReference type="InterPro" id="IPR045242">
    <property type="entry name" value="Syntaxin"/>
</dbReference>
<dbReference type="InterPro" id="IPR006012">
    <property type="entry name" value="Syntaxin/epimorphin_CS"/>
</dbReference>
<dbReference type="OrthoDB" id="364348at2759"/>
<feature type="compositionally biased region" description="Polar residues" evidence="19">
    <location>
        <begin position="92"/>
        <end position="101"/>
    </location>
</feature>
<dbReference type="GO" id="GO:0006906">
    <property type="term" value="P:vesicle fusion"/>
    <property type="evidence" value="ECO:0007669"/>
    <property type="project" value="TreeGrafter"/>
</dbReference>
<evidence type="ECO:0000256" key="4">
    <source>
        <dbReference type="ARBA" id="ARBA00022553"/>
    </source>
</evidence>
<dbReference type="GO" id="GO:0006886">
    <property type="term" value="P:intracellular protein transport"/>
    <property type="evidence" value="ECO:0007669"/>
    <property type="project" value="InterPro"/>
</dbReference>
<evidence type="ECO:0000256" key="7">
    <source>
        <dbReference type="ARBA" id="ARBA00022927"/>
    </source>
</evidence>
<evidence type="ECO:0000256" key="19">
    <source>
        <dbReference type="SAM" id="MobiDB-lite"/>
    </source>
</evidence>
<evidence type="ECO:0000259" key="21">
    <source>
        <dbReference type="PROSITE" id="PS50192"/>
    </source>
</evidence>
<evidence type="ECO:0000256" key="11">
    <source>
        <dbReference type="ARBA" id="ARBA00023054"/>
    </source>
</evidence>
<evidence type="ECO:0000256" key="14">
    <source>
        <dbReference type="ARBA" id="ARBA00043941"/>
    </source>
</evidence>
<evidence type="ECO:0000256" key="10">
    <source>
        <dbReference type="ARBA" id="ARBA00023034"/>
    </source>
</evidence>
<reference evidence="22" key="1">
    <citation type="submission" date="2022-01" db="EMBL/GenBank/DDBJ databases">
        <authorList>
            <person name="Braso-Vives M."/>
        </authorList>
    </citation>
    <scope>NUCLEOTIDE SEQUENCE</scope>
</reference>
<dbReference type="GO" id="GO:0031901">
    <property type="term" value="C:early endosome membrane"/>
    <property type="evidence" value="ECO:0007669"/>
    <property type="project" value="UniProtKB-SubCell"/>
</dbReference>
<keyword evidence="5 20" id="KW-0812">Transmembrane</keyword>
<feature type="region of interest" description="Disordered" evidence="19">
    <location>
        <begin position="88"/>
        <end position="110"/>
    </location>
</feature>
<evidence type="ECO:0000256" key="17">
    <source>
        <dbReference type="ARBA" id="ARBA00069800"/>
    </source>
</evidence>
<dbReference type="EMBL" id="OV696687">
    <property type="protein sequence ID" value="CAH1254074.1"/>
    <property type="molecule type" value="Genomic_DNA"/>
</dbReference>
<dbReference type="Gene3D" id="1.20.5.110">
    <property type="match status" value="1"/>
</dbReference>
<gene>
    <name evidence="22" type="primary">STX12</name>
    <name evidence="22" type="ORF">BLAG_LOCUS13618</name>
</gene>
<dbReference type="PANTHER" id="PTHR19957:SF411">
    <property type="entry name" value="LD23667P"/>
    <property type="match status" value="1"/>
</dbReference>
<keyword evidence="10" id="KW-0333">Golgi apparatus</keyword>
<evidence type="ECO:0000256" key="12">
    <source>
        <dbReference type="ARBA" id="ARBA00023136"/>
    </source>
</evidence>
<evidence type="ECO:0000256" key="9">
    <source>
        <dbReference type="ARBA" id="ARBA00022990"/>
    </source>
</evidence>
<dbReference type="InterPro" id="IPR000727">
    <property type="entry name" value="T_SNARE_dom"/>
</dbReference>
<keyword evidence="4" id="KW-0597">Phosphoprotein</keyword>
<evidence type="ECO:0000256" key="16">
    <source>
        <dbReference type="ARBA" id="ARBA00060457"/>
    </source>
</evidence>
<dbReference type="InterPro" id="IPR006011">
    <property type="entry name" value="Syntaxin_N"/>
</dbReference>
<keyword evidence="3" id="KW-0813">Transport</keyword>
<feature type="compositionally biased region" description="Polar residues" evidence="19">
    <location>
        <begin position="26"/>
        <end position="35"/>
    </location>
</feature>
<dbReference type="Gene3D" id="1.20.58.70">
    <property type="match status" value="1"/>
</dbReference>
<dbReference type="GO" id="GO:0000139">
    <property type="term" value="C:Golgi membrane"/>
    <property type="evidence" value="ECO:0007669"/>
    <property type="project" value="UniProtKB-SubCell"/>
</dbReference>
<keyword evidence="8 20" id="KW-1133">Transmembrane helix</keyword>
<proteinExistence type="inferred from homology"/>
<dbReference type="Proteomes" id="UP000838412">
    <property type="component" value="Chromosome 2"/>
</dbReference>
<protein>
    <recommendedName>
        <fullName evidence="17">Syntaxin-12</fullName>
    </recommendedName>
</protein>
<evidence type="ECO:0000313" key="22">
    <source>
        <dbReference type="EMBL" id="CAH1254074.1"/>
    </source>
</evidence>
<dbReference type="GO" id="GO:0031201">
    <property type="term" value="C:SNARE complex"/>
    <property type="evidence" value="ECO:0007669"/>
    <property type="project" value="TreeGrafter"/>
</dbReference>
<dbReference type="PROSITE" id="PS50192">
    <property type="entry name" value="T_SNARE"/>
    <property type="match status" value="1"/>
</dbReference>
<sequence length="310" mass="34652">MSFSQYSDDPGRASYHAGAAGRDSSSEFTRLTQSASSNVQKITSNVSQVQRMVNQLGTAQDTHELRDKLHQMQHYTNQLAKDTNKYLKDLSNLPNPSSQSEQRQRKMQRERLTNDFSTALNNFQTVQRRAAEKERESVSRARANSGLPPVSNASTSPNPFDDDVRTGDGQLIALDGRVKTSDALKVTDQQGVLPTDQGGSSMTAQMMEEESNLEMIRERETNIRQLEADIMDVNSIFKDLATMVHEQGEMIDSIEANVENAAIHVESGNQQLRQASDYQKKSRRKLCILLIVLLIVGAVVALILYFTLKK</sequence>
<feature type="region of interest" description="Disordered" evidence="19">
    <location>
        <begin position="127"/>
        <end position="162"/>
    </location>
</feature>
<dbReference type="Pfam" id="PF05739">
    <property type="entry name" value="SNARE"/>
    <property type="match status" value="1"/>
</dbReference>
<dbReference type="CDD" id="cd15847">
    <property type="entry name" value="SNARE_syntaxin7_like"/>
    <property type="match status" value="1"/>
</dbReference>
<accession>A0A8J9ZJE3</accession>
<keyword evidence="11" id="KW-0175">Coiled coil</keyword>
<feature type="region of interest" description="Disordered" evidence="19">
    <location>
        <begin position="1"/>
        <end position="35"/>
    </location>
</feature>
<dbReference type="PANTHER" id="PTHR19957">
    <property type="entry name" value="SYNTAXIN"/>
    <property type="match status" value="1"/>
</dbReference>
<evidence type="ECO:0000256" key="18">
    <source>
        <dbReference type="RuleBase" id="RU003858"/>
    </source>
</evidence>
<dbReference type="SMART" id="SM00397">
    <property type="entry name" value="t_SNARE"/>
    <property type="match status" value="1"/>
</dbReference>
<evidence type="ECO:0000256" key="6">
    <source>
        <dbReference type="ARBA" id="ARBA00022753"/>
    </source>
</evidence>
<dbReference type="InterPro" id="IPR010989">
    <property type="entry name" value="SNARE"/>
</dbReference>
<dbReference type="AlphaFoldDB" id="A0A8J9ZJE3"/>
<evidence type="ECO:0000256" key="1">
    <source>
        <dbReference type="ARBA" id="ARBA00004194"/>
    </source>
</evidence>
<keyword evidence="9" id="KW-0007">Acetylation</keyword>
<dbReference type="FunFam" id="1.20.5.110:FF:000016">
    <property type="entry name" value="Syntaxin 12"/>
    <property type="match status" value="1"/>
</dbReference>
<evidence type="ECO:0000256" key="5">
    <source>
        <dbReference type="ARBA" id="ARBA00022692"/>
    </source>
</evidence>
<evidence type="ECO:0000256" key="13">
    <source>
        <dbReference type="ARBA" id="ARBA00037832"/>
    </source>
</evidence>
<dbReference type="GO" id="GO:0008021">
    <property type="term" value="C:synaptic vesicle"/>
    <property type="evidence" value="ECO:0007669"/>
    <property type="project" value="TreeGrafter"/>
</dbReference>
<evidence type="ECO:0000256" key="2">
    <source>
        <dbReference type="ARBA" id="ARBA00009063"/>
    </source>
</evidence>
<dbReference type="GO" id="GO:0048278">
    <property type="term" value="P:vesicle docking"/>
    <property type="evidence" value="ECO:0007669"/>
    <property type="project" value="TreeGrafter"/>
</dbReference>
<dbReference type="PROSITE" id="PS00914">
    <property type="entry name" value="SYNTAXIN"/>
    <property type="match status" value="1"/>
</dbReference>
<feature type="domain" description="T-SNARE coiled-coil homology" evidence="21">
    <location>
        <begin position="213"/>
        <end position="275"/>
    </location>
</feature>
<evidence type="ECO:0000256" key="8">
    <source>
        <dbReference type="ARBA" id="ARBA00022989"/>
    </source>
</evidence>
<comment type="function">
    <text evidence="15">SNARE promoting fusion of transport vesicles with target membranes. Together with SNARE STX6, promotes movement of vesicles from endosomes to the cell membrane, and may therefore function in the endocytic recycling pathway. Through complex formation with GRIP1, GRIA2 and NSG1 controls the intracellular fate of AMPAR and the endosomal sorting of the GRIA2 subunit toward recycling and membrane targeting.</text>
</comment>
<feature type="transmembrane region" description="Helical" evidence="20">
    <location>
        <begin position="286"/>
        <end position="308"/>
    </location>
</feature>
<dbReference type="GO" id="GO:0000149">
    <property type="term" value="F:SNARE binding"/>
    <property type="evidence" value="ECO:0007669"/>
    <property type="project" value="TreeGrafter"/>
</dbReference>
<evidence type="ECO:0000256" key="15">
    <source>
        <dbReference type="ARBA" id="ARBA00057408"/>
    </source>
</evidence>
<evidence type="ECO:0000256" key="20">
    <source>
        <dbReference type="SAM" id="Phobius"/>
    </source>
</evidence>
<dbReference type="SUPFAM" id="SSF47661">
    <property type="entry name" value="t-snare proteins"/>
    <property type="match status" value="1"/>
</dbReference>
<feature type="compositionally biased region" description="Basic and acidic residues" evidence="19">
    <location>
        <begin position="129"/>
        <end position="139"/>
    </location>
</feature>
<keyword evidence="12 20" id="KW-0472">Membrane</keyword>
<organism evidence="22 23">
    <name type="scientific">Branchiostoma lanceolatum</name>
    <name type="common">Common lancelet</name>
    <name type="synonym">Amphioxus lanceolatum</name>
    <dbReference type="NCBI Taxonomy" id="7740"/>
    <lineage>
        <taxon>Eukaryota</taxon>
        <taxon>Metazoa</taxon>
        <taxon>Chordata</taxon>
        <taxon>Cephalochordata</taxon>
        <taxon>Leptocardii</taxon>
        <taxon>Amphioxiformes</taxon>
        <taxon>Branchiostomatidae</taxon>
        <taxon>Branchiostoma</taxon>
    </lineage>
</organism>